<dbReference type="EMBL" id="MN739235">
    <property type="protein sequence ID" value="QHS94943.1"/>
    <property type="molecule type" value="Genomic_DNA"/>
</dbReference>
<feature type="transmembrane region" description="Helical" evidence="1">
    <location>
        <begin position="41"/>
        <end position="67"/>
    </location>
</feature>
<evidence type="ECO:0000256" key="1">
    <source>
        <dbReference type="SAM" id="Phobius"/>
    </source>
</evidence>
<keyword evidence="1" id="KW-0472">Membrane</keyword>
<accession>A0A6C0BUL9</accession>
<protein>
    <submittedName>
        <fullName evidence="2">Uncharacterized protein</fullName>
    </submittedName>
</protein>
<keyword evidence="1" id="KW-1133">Transmembrane helix</keyword>
<reference evidence="2" key="1">
    <citation type="journal article" date="2020" name="Nature">
        <title>Giant virus diversity and host interactions through global metagenomics.</title>
        <authorList>
            <person name="Schulz F."/>
            <person name="Roux S."/>
            <person name="Paez-Espino D."/>
            <person name="Jungbluth S."/>
            <person name="Walsh D.A."/>
            <person name="Denef V.J."/>
            <person name="McMahon K.D."/>
            <person name="Konstantinidis K.T."/>
            <person name="Eloe-Fadrosh E.A."/>
            <person name="Kyrpides N.C."/>
            <person name="Woyke T."/>
        </authorList>
    </citation>
    <scope>NUCLEOTIDE SEQUENCE</scope>
    <source>
        <strain evidence="2">GVMAG-M-3300018428-16</strain>
    </source>
</reference>
<sequence length="77" mass="9139">MESSTKNIIYTEIMDVLKNKDVKIQIRELFKPIIELLLSDIYPYIILSMVFVIISFFIILGNFILLLRSRILYDKII</sequence>
<organism evidence="2">
    <name type="scientific">viral metagenome</name>
    <dbReference type="NCBI Taxonomy" id="1070528"/>
    <lineage>
        <taxon>unclassified sequences</taxon>
        <taxon>metagenomes</taxon>
        <taxon>organismal metagenomes</taxon>
    </lineage>
</organism>
<evidence type="ECO:0000313" key="2">
    <source>
        <dbReference type="EMBL" id="QHS94943.1"/>
    </source>
</evidence>
<dbReference type="AlphaFoldDB" id="A0A6C0BUL9"/>
<proteinExistence type="predicted"/>
<keyword evidence="1" id="KW-0812">Transmembrane</keyword>
<name>A0A6C0BUL9_9ZZZZ</name>